<evidence type="ECO:0000256" key="8">
    <source>
        <dbReference type="PROSITE-ProRule" id="PRU00042"/>
    </source>
</evidence>
<dbReference type="GO" id="GO:0000978">
    <property type="term" value="F:RNA polymerase II cis-regulatory region sequence-specific DNA binding"/>
    <property type="evidence" value="ECO:0007669"/>
    <property type="project" value="TreeGrafter"/>
</dbReference>
<keyword evidence="4 8" id="KW-0863">Zinc-finger</keyword>
<comment type="subcellular location">
    <subcellularLocation>
        <location evidence="1">Nucleus</location>
    </subcellularLocation>
</comment>
<evidence type="ECO:0000256" key="3">
    <source>
        <dbReference type="ARBA" id="ARBA00022737"/>
    </source>
</evidence>
<dbReference type="GO" id="GO:0003700">
    <property type="term" value="F:DNA-binding transcription factor activity"/>
    <property type="evidence" value="ECO:0007669"/>
    <property type="project" value="TreeGrafter"/>
</dbReference>
<feature type="domain" description="C2H2-type" evidence="9">
    <location>
        <begin position="190"/>
        <end position="217"/>
    </location>
</feature>
<accession>A0AAV2R3Z9</accession>
<gene>
    <name evidence="10" type="ORF">MNOR_LOCUS19778</name>
</gene>
<dbReference type="FunFam" id="3.30.160.60:FF:000446">
    <property type="entry name" value="Zinc finger protein"/>
    <property type="match status" value="1"/>
</dbReference>
<dbReference type="GO" id="GO:0003682">
    <property type="term" value="F:chromatin binding"/>
    <property type="evidence" value="ECO:0007669"/>
    <property type="project" value="UniProtKB-ARBA"/>
</dbReference>
<dbReference type="InterPro" id="IPR050589">
    <property type="entry name" value="Ikaros_C2H2-ZF"/>
</dbReference>
<evidence type="ECO:0000256" key="1">
    <source>
        <dbReference type="ARBA" id="ARBA00004123"/>
    </source>
</evidence>
<keyword evidence="3" id="KW-0677">Repeat</keyword>
<dbReference type="FunFam" id="3.30.160.60:FF:000065">
    <property type="entry name" value="B-cell CLL/lymphoma 6, member B"/>
    <property type="match status" value="1"/>
</dbReference>
<feature type="domain" description="C2H2-type" evidence="9">
    <location>
        <begin position="106"/>
        <end position="133"/>
    </location>
</feature>
<dbReference type="SUPFAM" id="SSF57667">
    <property type="entry name" value="beta-beta-alpha zinc fingers"/>
    <property type="match status" value="5"/>
</dbReference>
<dbReference type="EMBL" id="CAXKWB010014890">
    <property type="protein sequence ID" value="CAL4112051.1"/>
    <property type="molecule type" value="Genomic_DNA"/>
</dbReference>
<dbReference type="GO" id="GO:0008270">
    <property type="term" value="F:zinc ion binding"/>
    <property type="evidence" value="ECO:0007669"/>
    <property type="project" value="UniProtKB-KW"/>
</dbReference>
<evidence type="ECO:0000256" key="5">
    <source>
        <dbReference type="ARBA" id="ARBA00022833"/>
    </source>
</evidence>
<evidence type="ECO:0000313" key="10">
    <source>
        <dbReference type="EMBL" id="CAL4112051.1"/>
    </source>
</evidence>
<feature type="domain" description="C2H2-type" evidence="9">
    <location>
        <begin position="249"/>
        <end position="276"/>
    </location>
</feature>
<feature type="domain" description="C2H2-type" evidence="9">
    <location>
        <begin position="134"/>
        <end position="161"/>
    </location>
</feature>
<evidence type="ECO:0000256" key="6">
    <source>
        <dbReference type="ARBA" id="ARBA00023125"/>
    </source>
</evidence>
<dbReference type="GO" id="GO:0006357">
    <property type="term" value="P:regulation of transcription by RNA polymerase II"/>
    <property type="evidence" value="ECO:0007669"/>
    <property type="project" value="TreeGrafter"/>
</dbReference>
<name>A0AAV2R3Z9_MEGNR</name>
<keyword evidence="2" id="KW-0479">Metal-binding</keyword>
<feature type="domain" description="C2H2-type" evidence="9">
    <location>
        <begin position="218"/>
        <end position="248"/>
    </location>
</feature>
<dbReference type="PROSITE" id="PS50157">
    <property type="entry name" value="ZINC_FINGER_C2H2_2"/>
    <property type="match status" value="9"/>
</dbReference>
<dbReference type="Gene3D" id="3.30.160.60">
    <property type="entry name" value="Classic Zinc Finger"/>
    <property type="match status" value="8"/>
</dbReference>
<dbReference type="PANTHER" id="PTHR24404:SF114">
    <property type="entry name" value="KLUMPFUSS, ISOFORM B-RELATED"/>
    <property type="match status" value="1"/>
</dbReference>
<organism evidence="10 11">
    <name type="scientific">Meganyctiphanes norvegica</name>
    <name type="common">Northern krill</name>
    <name type="synonym">Thysanopoda norvegica</name>
    <dbReference type="NCBI Taxonomy" id="48144"/>
    <lineage>
        <taxon>Eukaryota</taxon>
        <taxon>Metazoa</taxon>
        <taxon>Ecdysozoa</taxon>
        <taxon>Arthropoda</taxon>
        <taxon>Crustacea</taxon>
        <taxon>Multicrustacea</taxon>
        <taxon>Malacostraca</taxon>
        <taxon>Eumalacostraca</taxon>
        <taxon>Eucarida</taxon>
        <taxon>Euphausiacea</taxon>
        <taxon>Euphausiidae</taxon>
        <taxon>Meganyctiphanes</taxon>
    </lineage>
</organism>
<keyword evidence="6" id="KW-0238">DNA-binding</keyword>
<protein>
    <recommendedName>
        <fullName evidence="9">C2H2-type domain-containing protein</fullName>
    </recommendedName>
</protein>
<feature type="domain" description="C2H2-type" evidence="9">
    <location>
        <begin position="78"/>
        <end position="105"/>
    </location>
</feature>
<evidence type="ECO:0000256" key="4">
    <source>
        <dbReference type="ARBA" id="ARBA00022771"/>
    </source>
</evidence>
<dbReference type="FunFam" id="3.30.160.60:FF:000690">
    <property type="entry name" value="Zinc finger protein 354C"/>
    <property type="match status" value="1"/>
</dbReference>
<dbReference type="PANTHER" id="PTHR24404">
    <property type="entry name" value="ZINC FINGER PROTEIN"/>
    <property type="match status" value="1"/>
</dbReference>
<evidence type="ECO:0000313" key="11">
    <source>
        <dbReference type="Proteomes" id="UP001497623"/>
    </source>
</evidence>
<dbReference type="PROSITE" id="PS00028">
    <property type="entry name" value="ZINC_FINGER_C2H2_1"/>
    <property type="match status" value="8"/>
</dbReference>
<dbReference type="SMART" id="SM00355">
    <property type="entry name" value="ZnF_C2H2"/>
    <property type="match status" value="9"/>
</dbReference>
<evidence type="ECO:0000256" key="2">
    <source>
        <dbReference type="ARBA" id="ARBA00022723"/>
    </source>
</evidence>
<sequence>MLKMDPFKLVKHDIEEAEDNRDSEIDIKIEEHPIQYEIKQEIDTKELLHKRTRYKLIENKIGNKEVYQKQRWKKEKIYKCRQCNDIFLSEVARLRHNKVHSVKEKHQCKFCEECFVNESQKVKHQRKHFELDPYKCILCEKSFTAQCGLERHQRIHNGEKTFKCNHCEKSFIQDVTLARHLRTHTGEKPYQCTHCEKSFSRRYTLIRHNKTHNGEKLFQCSFCDKAFIRYFQKITHQRVHSLHIEEKSHKCTICDKCFQTNSSLYKHQKLHAGKNPYQCPHCKKSFVFKGNLEQHQIIHSRVKPYHCNHCDKRFSWKTSLVDHLKNICEQVDEYIPEEIRVEREDINFNDLIVGSFLISTVTRYNAQSEHLVAKINEIKNEHEIFVEFLKQNYNVPNVFVKHPHKEKRNFEIRLVDIIMLIPKPTFRRNRYIFESEINLNR</sequence>
<keyword evidence="11" id="KW-1185">Reference proteome</keyword>
<dbReference type="InterPro" id="IPR013087">
    <property type="entry name" value="Znf_C2H2_type"/>
</dbReference>
<feature type="domain" description="C2H2-type" evidence="9">
    <location>
        <begin position="162"/>
        <end position="189"/>
    </location>
</feature>
<reference evidence="10 11" key="1">
    <citation type="submission" date="2024-05" db="EMBL/GenBank/DDBJ databases">
        <authorList>
            <person name="Wallberg A."/>
        </authorList>
    </citation>
    <scope>NUCLEOTIDE SEQUENCE [LARGE SCALE GENOMIC DNA]</scope>
</reference>
<feature type="domain" description="C2H2-type" evidence="9">
    <location>
        <begin position="277"/>
        <end position="304"/>
    </location>
</feature>
<dbReference type="InterPro" id="IPR036236">
    <property type="entry name" value="Znf_C2H2_sf"/>
</dbReference>
<dbReference type="GO" id="GO:0005634">
    <property type="term" value="C:nucleus"/>
    <property type="evidence" value="ECO:0007669"/>
    <property type="project" value="UniProtKB-SubCell"/>
</dbReference>
<dbReference type="Proteomes" id="UP001497623">
    <property type="component" value="Unassembled WGS sequence"/>
</dbReference>
<keyword evidence="7" id="KW-0539">Nucleus</keyword>
<dbReference type="Pfam" id="PF00096">
    <property type="entry name" value="zf-C2H2"/>
    <property type="match status" value="4"/>
</dbReference>
<keyword evidence="5" id="KW-0862">Zinc</keyword>
<evidence type="ECO:0000256" key="7">
    <source>
        <dbReference type="ARBA" id="ARBA00023242"/>
    </source>
</evidence>
<feature type="domain" description="C2H2-type" evidence="9">
    <location>
        <begin position="305"/>
        <end position="335"/>
    </location>
</feature>
<proteinExistence type="predicted"/>
<evidence type="ECO:0000259" key="9">
    <source>
        <dbReference type="PROSITE" id="PS50157"/>
    </source>
</evidence>
<dbReference type="AlphaFoldDB" id="A0AAV2R3Z9"/>
<dbReference type="FunFam" id="3.30.160.60:FF:002343">
    <property type="entry name" value="Zinc finger protein 33A"/>
    <property type="match status" value="2"/>
</dbReference>
<comment type="caution">
    <text evidence="10">The sequence shown here is derived from an EMBL/GenBank/DDBJ whole genome shotgun (WGS) entry which is preliminary data.</text>
</comment>